<protein>
    <submittedName>
        <fullName evidence="1">tRNA-Val4</fullName>
    </submittedName>
</protein>
<dbReference type="EMBL" id="JPVP01000057">
    <property type="protein sequence ID" value="KGR83738.1"/>
    <property type="molecule type" value="Genomic_DNA"/>
</dbReference>
<organism evidence="1 2">
    <name type="scientific">Lysinibacillus odysseyi 34hs-1 = NBRC 100172</name>
    <dbReference type="NCBI Taxonomy" id="1220589"/>
    <lineage>
        <taxon>Bacteria</taxon>
        <taxon>Bacillati</taxon>
        <taxon>Bacillota</taxon>
        <taxon>Bacilli</taxon>
        <taxon>Bacillales</taxon>
        <taxon>Bacillaceae</taxon>
        <taxon>Lysinibacillus</taxon>
    </lineage>
</organism>
<dbReference type="RefSeq" id="WP_036155533.1">
    <property type="nucleotide sequence ID" value="NZ_AVCX01000004.1"/>
</dbReference>
<reference evidence="1 2" key="1">
    <citation type="submission" date="2014-02" db="EMBL/GenBank/DDBJ databases">
        <title>Draft genome sequence of Lysinibacillus odysseyi NBRC 100172.</title>
        <authorList>
            <person name="Zhang F."/>
            <person name="Wang G."/>
            <person name="Zhang L."/>
        </authorList>
    </citation>
    <scope>NUCLEOTIDE SEQUENCE [LARGE SCALE GENOMIC DNA]</scope>
    <source>
        <strain evidence="1 2">NBRC 100172</strain>
    </source>
</reference>
<comment type="caution">
    <text evidence="1">The sequence shown here is derived from an EMBL/GenBank/DDBJ whole genome shotgun (WGS) entry which is preliminary data.</text>
</comment>
<accession>A0A0A3ILP0</accession>
<dbReference type="Proteomes" id="UP000030437">
    <property type="component" value="Unassembled WGS sequence"/>
</dbReference>
<name>A0A0A3ILP0_9BACI</name>
<proteinExistence type="predicted"/>
<keyword evidence="2" id="KW-1185">Reference proteome</keyword>
<gene>
    <name evidence="1" type="ORF">CD32_13595</name>
</gene>
<dbReference type="AlphaFoldDB" id="A0A0A3ILP0"/>
<sequence length="111" mass="13286">MKYSYELKKDPFGITRIVLPDEISILSDFVEDISTQEEMDEYIRYIKNVLEGVYNDFEITLNTTSVSIRKDVTIAEHHYRIDEPCENTIETKEFLELMLIWEERIIDESRE</sequence>
<dbReference type="OrthoDB" id="2940425at2"/>
<evidence type="ECO:0000313" key="2">
    <source>
        <dbReference type="Proteomes" id="UP000030437"/>
    </source>
</evidence>
<dbReference type="eggNOG" id="ENOG5033YU2">
    <property type="taxonomic scope" value="Bacteria"/>
</dbReference>
<evidence type="ECO:0000313" key="1">
    <source>
        <dbReference type="EMBL" id="KGR83738.1"/>
    </source>
</evidence>